<dbReference type="PIRSF" id="PIRSF026649">
    <property type="entry name" value="MsbB"/>
    <property type="match status" value="1"/>
</dbReference>
<keyword evidence="5" id="KW-0472">Membrane</keyword>
<keyword evidence="2" id="KW-1003">Cell membrane</keyword>
<dbReference type="PANTHER" id="PTHR30606">
    <property type="entry name" value="LIPID A BIOSYNTHESIS LAUROYL ACYLTRANSFERASE"/>
    <property type="match status" value="1"/>
</dbReference>
<evidence type="ECO:0000313" key="8">
    <source>
        <dbReference type="Proteomes" id="UP000219559"/>
    </source>
</evidence>
<dbReference type="RefSeq" id="WP_097442541.1">
    <property type="nucleotide sequence ID" value="NZ_NBWU01000004.1"/>
</dbReference>
<comment type="caution">
    <text evidence="7">The sequence shown here is derived from an EMBL/GenBank/DDBJ whole genome shotgun (WGS) entry which is preliminary data.</text>
</comment>
<keyword evidence="3" id="KW-0997">Cell inner membrane</keyword>
<comment type="subcellular location">
    <subcellularLocation>
        <location evidence="1">Cell inner membrane</location>
    </subcellularLocation>
</comment>
<name>A0A2A4G7U4_9FLAO</name>
<gene>
    <name evidence="7" type="ORF">B7P33_11180</name>
</gene>
<dbReference type="OrthoDB" id="9801955at2"/>
<evidence type="ECO:0000256" key="4">
    <source>
        <dbReference type="ARBA" id="ARBA00022679"/>
    </source>
</evidence>
<evidence type="ECO:0000256" key="1">
    <source>
        <dbReference type="ARBA" id="ARBA00004533"/>
    </source>
</evidence>
<evidence type="ECO:0000256" key="6">
    <source>
        <dbReference type="ARBA" id="ARBA00023315"/>
    </source>
</evidence>
<dbReference type="Proteomes" id="UP000219559">
    <property type="component" value="Unassembled WGS sequence"/>
</dbReference>
<dbReference type="InterPro" id="IPR004960">
    <property type="entry name" value="LipA_acyltrans"/>
</dbReference>
<keyword evidence="8" id="KW-1185">Reference proteome</keyword>
<dbReference type="GO" id="GO:0009247">
    <property type="term" value="P:glycolipid biosynthetic process"/>
    <property type="evidence" value="ECO:0007669"/>
    <property type="project" value="UniProtKB-ARBA"/>
</dbReference>
<evidence type="ECO:0000256" key="2">
    <source>
        <dbReference type="ARBA" id="ARBA00022475"/>
    </source>
</evidence>
<dbReference type="AlphaFoldDB" id="A0A2A4G7U4"/>
<organism evidence="7 8">
    <name type="scientific">Sediminicola luteus</name>
    <dbReference type="NCBI Taxonomy" id="319238"/>
    <lineage>
        <taxon>Bacteria</taxon>
        <taxon>Pseudomonadati</taxon>
        <taxon>Bacteroidota</taxon>
        <taxon>Flavobacteriia</taxon>
        <taxon>Flavobacteriales</taxon>
        <taxon>Flavobacteriaceae</taxon>
        <taxon>Sediminicola</taxon>
    </lineage>
</organism>
<evidence type="ECO:0000256" key="5">
    <source>
        <dbReference type="ARBA" id="ARBA00023136"/>
    </source>
</evidence>
<dbReference type="CDD" id="cd07984">
    <property type="entry name" value="LPLAT_LABLAT-like"/>
    <property type="match status" value="1"/>
</dbReference>
<reference evidence="7 8" key="1">
    <citation type="submission" date="2017-04" db="EMBL/GenBank/DDBJ databases">
        <title>A new member of the family Flavobacteriaceae isolated from ascidians.</title>
        <authorList>
            <person name="Chen L."/>
        </authorList>
    </citation>
    <scope>NUCLEOTIDE SEQUENCE [LARGE SCALE GENOMIC DNA]</scope>
    <source>
        <strain evidence="7 8">HQA918</strain>
    </source>
</reference>
<dbReference type="GO" id="GO:0016746">
    <property type="term" value="F:acyltransferase activity"/>
    <property type="evidence" value="ECO:0007669"/>
    <property type="project" value="UniProtKB-KW"/>
</dbReference>
<protein>
    <submittedName>
        <fullName evidence="7">Lipid A biosynthesis acyltransferase</fullName>
    </submittedName>
</protein>
<dbReference type="GO" id="GO:0005886">
    <property type="term" value="C:plasma membrane"/>
    <property type="evidence" value="ECO:0007669"/>
    <property type="project" value="UniProtKB-SubCell"/>
</dbReference>
<evidence type="ECO:0000313" key="7">
    <source>
        <dbReference type="EMBL" id="PCE63825.1"/>
    </source>
</evidence>
<accession>A0A2A4G7U4</accession>
<keyword evidence="4 7" id="KW-0808">Transferase</keyword>
<sequence>MANRIVYLIAYPLLWVVSMLPHRLFYTLSDGCFFLIYHVLGYRKKVVMENLRLTLPDISTSELKRIQKDFYRHMCDMFLEMIKTMNLSKAAVKRKYAVENIELLQELEKSKTVLVVCAHYANWEWNVSINNYVNAKGYAVYQRIGNPYFDKLIRKIRGRWNTTLITMEETVRTVVKNERNGIRGIFGMVSDQSPMHFKAPYWSEFMGITVPVFNGAELLARKMDLAVLFLKVSKVKRGHYAARFIPITTGGKETAPNEITETFLRMAEEQIREKPEHYLWTHKRWKHRDKVPETYQKKVSKK</sequence>
<keyword evidence="6 7" id="KW-0012">Acyltransferase</keyword>
<proteinExistence type="predicted"/>
<evidence type="ECO:0000256" key="3">
    <source>
        <dbReference type="ARBA" id="ARBA00022519"/>
    </source>
</evidence>
<dbReference type="PANTHER" id="PTHR30606:SF10">
    <property type="entry name" value="PHOSPHATIDYLINOSITOL MANNOSIDE ACYLTRANSFERASE"/>
    <property type="match status" value="1"/>
</dbReference>
<dbReference type="Pfam" id="PF03279">
    <property type="entry name" value="Lip_A_acyltrans"/>
    <property type="match status" value="1"/>
</dbReference>
<dbReference type="EMBL" id="NBWU01000004">
    <property type="protein sequence ID" value="PCE63825.1"/>
    <property type="molecule type" value="Genomic_DNA"/>
</dbReference>